<dbReference type="SUPFAM" id="SSF52980">
    <property type="entry name" value="Restriction endonuclease-like"/>
    <property type="match status" value="1"/>
</dbReference>
<protein>
    <submittedName>
        <fullName evidence="3">YqaJ viral recombinase family protein</fullName>
    </submittedName>
</protein>
<comment type="caution">
    <text evidence="3">The sequence shown here is derived from an EMBL/GenBank/DDBJ whole genome shotgun (WGS) entry which is preliminary data.</text>
</comment>
<keyword evidence="4" id="KW-1185">Reference proteome</keyword>
<feature type="coiled-coil region" evidence="1">
    <location>
        <begin position="248"/>
        <end position="275"/>
    </location>
</feature>
<dbReference type="NCBIfam" id="TIGR03033">
    <property type="entry name" value="phage_rel_nuc"/>
    <property type="match status" value="1"/>
</dbReference>
<gene>
    <name evidence="3" type="ORF">TEK04_19450</name>
</gene>
<name>A0ABU8E0U6_9ACTN</name>
<dbReference type="Proteomes" id="UP001361570">
    <property type="component" value="Unassembled WGS sequence"/>
</dbReference>
<proteinExistence type="predicted"/>
<keyword evidence="1" id="KW-0175">Coiled coil</keyword>
<dbReference type="EMBL" id="JBAPLU010000029">
    <property type="protein sequence ID" value="MEI4273902.1"/>
    <property type="molecule type" value="Genomic_DNA"/>
</dbReference>
<dbReference type="InterPro" id="IPR051703">
    <property type="entry name" value="NF-kappa-B_Signaling_Reg"/>
</dbReference>
<evidence type="ECO:0000256" key="1">
    <source>
        <dbReference type="SAM" id="Coils"/>
    </source>
</evidence>
<dbReference type="PANTHER" id="PTHR46609">
    <property type="entry name" value="EXONUCLEASE, PHAGE-TYPE/RECB, C-TERMINAL DOMAIN-CONTAINING PROTEIN"/>
    <property type="match status" value="1"/>
</dbReference>
<evidence type="ECO:0000313" key="3">
    <source>
        <dbReference type="EMBL" id="MEI4273902.1"/>
    </source>
</evidence>
<dbReference type="InterPro" id="IPR011604">
    <property type="entry name" value="PDDEXK-like_dom_sf"/>
</dbReference>
<dbReference type="Pfam" id="PF09588">
    <property type="entry name" value="YqaJ"/>
    <property type="match status" value="1"/>
</dbReference>
<sequence>MTAVLTGCPGEAVDGPWRSPDAALLLRADAPRELWLQHRRTGLGSSDASTVVGVNRWSSPYELWCEKRGLLPEQPDNDAMELGRLLEPIVVDHWSATTGIPIRRAGLMQSLARPWQLASVDRLAACGGIVEAKTLSWRVAEEWEDGQTPDHAEVQVQHQLAVTGRSHAHVVGLQDGRTWLERTVVRDDALIADLGAVEARFWELVQAGVEPPIDWTAATTDALAARWRAVEQTDVVVGERLADLVAQRRDAKTVVAGVERRLAELDNEIRALLGENTEGWVEGPDPDDKKAKPLVTWRRNGAFSPAALAASWPDLAAELTGPVEVERLDIDRLKADHPEIYAACRARVLRVANPKKETP</sequence>
<reference evidence="3 4" key="1">
    <citation type="submission" date="2024-03" db="EMBL/GenBank/DDBJ databases">
        <title>Draft genome sequence of Klenkia sp. LSe6-5.</title>
        <authorList>
            <person name="Duangmal K."/>
            <person name="Chantavorakit T."/>
        </authorList>
    </citation>
    <scope>NUCLEOTIDE SEQUENCE [LARGE SCALE GENOMIC DNA]</scope>
    <source>
        <strain evidence="3 4">LSe6-5</strain>
    </source>
</reference>
<dbReference type="InterPro" id="IPR011335">
    <property type="entry name" value="Restrct_endonuc-II-like"/>
</dbReference>
<dbReference type="Gene3D" id="3.90.320.10">
    <property type="match status" value="1"/>
</dbReference>
<accession>A0ABU8E0U6</accession>
<dbReference type="InterPro" id="IPR019080">
    <property type="entry name" value="YqaJ_viral_recombinase"/>
</dbReference>
<dbReference type="RefSeq" id="WP_336406018.1">
    <property type="nucleotide sequence ID" value="NZ_JBAPLU010000029.1"/>
</dbReference>
<evidence type="ECO:0000259" key="2">
    <source>
        <dbReference type="Pfam" id="PF09588"/>
    </source>
</evidence>
<feature type="domain" description="YqaJ viral recombinase" evidence="2">
    <location>
        <begin position="35"/>
        <end position="165"/>
    </location>
</feature>
<dbReference type="PANTHER" id="PTHR46609:SF6">
    <property type="entry name" value="EXONUCLEASE, PHAGE-TYPE_RECB, C-TERMINAL DOMAIN-CONTAINING PROTEIN-RELATED"/>
    <property type="match status" value="1"/>
</dbReference>
<dbReference type="InterPro" id="IPR017482">
    <property type="entry name" value="Lambda-type_endonuclease"/>
</dbReference>
<organism evidence="3 4">
    <name type="scientific">Klenkia sesuvii</name>
    <dbReference type="NCBI Taxonomy" id="3103137"/>
    <lineage>
        <taxon>Bacteria</taxon>
        <taxon>Bacillati</taxon>
        <taxon>Actinomycetota</taxon>
        <taxon>Actinomycetes</taxon>
        <taxon>Geodermatophilales</taxon>
        <taxon>Geodermatophilaceae</taxon>
        <taxon>Klenkia</taxon>
    </lineage>
</organism>
<evidence type="ECO:0000313" key="4">
    <source>
        <dbReference type="Proteomes" id="UP001361570"/>
    </source>
</evidence>